<name>A0A814T2F4_ADIRI</name>
<protein>
    <recommendedName>
        <fullName evidence="1">F-box domain-containing protein</fullName>
    </recommendedName>
</protein>
<dbReference type="PROSITE" id="PS50181">
    <property type="entry name" value="FBOX"/>
    <property type="match status" value="1"/>
</dbReference>
<comment type="caution">
    <text evidence="2">The sequence shown here is derived from an EMBL/GenBank/DDBJ whole genome shotgun (WGS) entry which is preliminary data.</text>
</comment>
<accession>A0A814T2F4</accession>
<dbReference type="Gene3D" id="3.80.10.10">
    <property type="entry name" value="Ribonuclease Inhibitor"/>
    <property type="match status" value="1"/>
</dbReference>
<dbReference type="Proteomes" id="UP000663852">
    <property type="component" value="Unassembled WGS sequence"/>
</dbReference>
<dbReference type="AlphaFoldDB" id="A0A814T2F4"/>
<reference evidence="2" key="1">
    <citation type="submission" date="2021-02" db="EMBL/GenBank/DDBJ databases">
        <authorList>
            <person name="Nowell W R."/>
        </authorList>
    </citation>
    <scope>NUCLEOTIDE SEQUENCE</scope>
</reference>
<evidence type="ECO:0000259" key="1">
    <source>
        <dbReference type="PROSITE" id="PS50181"/>
    </source>
</evidence>
<dbReference type="SUPFAM" id="SSF52058">
    <property type="entry name" value="L domain-like"/>
    <property type="match status" value="1"/>
</dbReference>
<dbReference type="EMBL" id="CAJNOJ010000122">
    <property type="protein sequence ID" value="CAF1155797.1"/>
    <property type="molecule type" value="Genomic_DNA"/>
</dbReference>
<evidence type="ECO:0000313" key="3">
    <source>
        <dbReference type="Proteomes" id="UP000663852"/>
    </source>
</evidence>
<sequence>MARLERLPAELFHEFFHYLWTHEILHSFSNLNDRFDSILKSYSSYRINFESIRSSVYGRICEQIRPEQVISLILSDKNDTPGLVKVFLSRVHIQQFTNLRLLSLIRISHESMCQILPELSKLKRLNSLSVDNSGGKGKFVDFIDKEKNENTKVYSLLPKSSPEIIFQLKYLCTTYSNELTSMYFPNLLQLRLNCYSLYGINAILQQAPQLKLLTLFLDLFDGFQEFQPCYSLRKLIIIIKYAHISINTIGQFLANFTNLMHFELKDVFGFADGSLIDGFRWQSIAQSFSTFSFKFKMKETLTERNLDSFRTRFWIEEKRWFVACHEQCLFAVPLSDFGLPYIRLTCMNSIHSTVPNNAILYQPRQLILPWRIPNTQFRFTSMRNLALVWFGSIQTLSSIIDLSQVQHLTIRPDCFSLSKDIPSYMPKLHTLYFDGHEVDRDMPDQSDLSGLQLKQIHTLQFCIAKDSKKSVYDLQMISHSFPSVEHLNTWPVKSRTDIIRIIGLFKQLSSISFVIHQSVDKTTRSSEFDSQVILNDIKQYLHYSAICRTEFTSVNDRTPELLHFWLRERLPNEILSDDEKRPSSGFLWNPIGFCRMVGSGQIRSDPASDLLTWERPTPTRSRWQNIISNPVLK</sequence>
<gene>
    <name evidence="2" type="ORF">EDS130_LOCUS22858</name>
</gene>
<dbReference type="InterPro" id="IPR001810">
    <property type="entry name" value="F-box_dom"/>
</dbReference>
<organism evidence="2 3">
    <name type="scientific">Adineta ricciae</name>
    <name type="common">Rotifer</name>
    <dbReference type="NCBI Taxonomy" id="249248"/>
    <lineage>
        <taxon>Eukaryota</taxon>
        <taxon>Metazoa</taxon>
        <taxon>Spiralia</taxon>
        <taxon>Gnathifera</taxon>
        <taxon>Rotifera</taxon>
        <taxon>Eurotatoria</taxon>
        <taxon>Bdelloidea</taxon>
        <taxon>Adinetida</taxon>
        <taxon>Adinetidae</taxon>
        <taxon>Adineta</taxon>
    </lineage>
</organism>
<evidence type="ECO:0000313" key="2">
    <source>
        <dbReference type="EMBL" id="CAF1155797.1"/>
    </source>
</evidence>
<feature type="domain" description="F-box" evidence="1">
    <location>
        <begin position="1"/>
        <end position="48"/>
    </location>
</feature>
<dbReference type="InterPro" id="IPR032675">
    <property type="entry name" value="LRR_dom_sf"/>
</dbReference>
<proteinExistence type="predicted"/>